<dbReference type="AlphaFoldDB" id="A0A9P7V4H1"/>
<evidence type="ECO:0000313" key="2">
    <source>
        <dbReference type="EMBL" id="KAG7100098.1"/>
    </source>
</evidence>
<comment type="caution">
    <text evidence="2">The sequence shown here is derived from an EMBL/GenBank/DDBJ whole genome shotgun (WGS) entry which is preliminary data.</text>
</comment>
<feature type="region of interest" description="Disordered" evidence="1">
    <location>
        <begin position="76"/>
        <end position="98"/>
    </location>
</feature>
<sequence length="201" mass="22625">MLWIRGHRRGGFFDAVFPRTDPAGKEHTITMPLVSLPARISIDFSAPQRGVTHLLSLFPLSVQSFLSLRSTSPLHPLRSHPTCPNPQRNTSTTTVHASRSNSDSLRVPVFLRMLHGYGASSFKLHVVLSMFVEQQFNSMYTWIVCAVDNGQRVCVWDTEAEEEERSTWRYDPISYSPLGGIVVFFVRSLSSLCVFSMCGKC</sequence>
<dbReference type="GeneID" id="66070954"/>
<feature type="compositionally biased region" description="Polar residues" evidence="1">
    <location>
        <begin position="85"/>
        <end position="98"/>
    </location>
</feature>
<protein>
    <submittedName>
        <fullName evidence="2">Uncharacterized protein</fullName>
    </submittedName>
</protein>
<dbReference type="KEGG" id="more:E1B28_001878"/>
<name>A0A9P7V4H1_9AGAR</name>
<evidence type="ECO:0000313" key="3">
    <source>
        <dbReference type="Proteomes" id="UP001049176"/>
    </source>
</evidence>
<organism evidence="2 3">
    <name type="scientific">Marasmius oreades</name>
    <name type="common">fairy-ring Marasmius</name>
    <dbReference type="NCBI Taxonomy" id="181124"/>
    <lineage>
        <taxon>Eukaryota</taxon>
        <taxon>Fungi</taxon>
        <taxon>Dikarya</taxon>
        <taxon>Basidiomycota</taxon>
        <taxon>Agaricomycotina</taxon>
        <taxon>Agaricomycetes</taxon>
        <taxon>Agaricomycetidae</taxon>
        <taxon>Agaricales</taxon>
        <taxon>Marasmiineae</taxon>
        <taxon>Marasmiaceae</taxon>
        <taxon>Marasmius</taxon>
    </lineage>
</organism>
<dbReference type="Proteomes" id="UP001049176">
    <property type="component" value="Chromosome 1"/>
</dbReference>
<proteinExistence type="predicted"/>
<evidence type="ECO:0000256" key="1">
    <source>
        <dbReference type="SAM" id="MobiDB-lite"/>
    </source>
</evidence>
<reference evidence="2" key="1">
    <citation type="journal article" date="2021" name="Genome Biol. Evol.">
        <title>The assembled and annotated genome of the fairy-ring fungus Marasmius oreades.</title>
        <authorList>
            <person name="Hiltunen M."/>
            <person name="Ament-Velasquez S.L."/>
            <person name="Johannesson H."/>
        </authorList>
    </citation>
    <scope>NUCLEOTIDE SEQUENCE</scope>
    <source>
        <strain evidence="2">03SP1</strain>
    </source>
</reference>
<dbReference type="EMBL" id="CM032181">
    <property type="protein sequence ID" value="KAG7100098.1"/>
    <property type="molecule type" value="Genomic_DNA"/>
</dbReference>
<gene>
    <name evidence="2" type="ORF">E1B28_001878</name>
</gene>
<accession>A0A9P7V4H1</accession>
<keyword evidence="3" id="KW-1185">Reference proteome</keyword>
<dbReference type="RefSeq" id="XP_043016568.1">
    <property type="nucleotide sequence ID" value="XM_043147854.1"/>
</dbReference>